<dbReference type="PANTHER" id="PTHR43401">
    <property type="entry name" value="L-THREONINE 3-DEHYDROGENASE"/>
    <property type="match status" value="1"/>
</dbReference>
<dbReference type="Proteomes" id="UP000256679">
    <property type="component" value="Unassembled WGS sequence"/>
</dbReference>
<comment type="caution">
    <text evidence="4">The sequence shown here is derived from an EMBL/GenBank/DDBJ whole genome shotgun (WGS) entry which is preliminary data.</text>
</comment>
<evidence type="ECO:0000259" key="2">
    <source>
        <dbReference type="Pfam" id="PF00107"/>
    </source>
</evidence>
<protein>
    <submittedName>
        <fullName evidence="4">Dehydrogenase</fullName>
    </submittedName>
</protein>
<dbReference type="RefSeq" id="WP_115754948.1">
    <property type="nucleotide sequence ID" value="NZ_QFCQ01000015.1"/>
</dbReference>
<reference evidence="4 5" key="1">
    <citation type="submission" date="2018-05" db="EMBL/GenBank/DDBJ databases">
        <title>Whole genome sequencing of Paracoccus thiocyanatus SST.</title>
        <authorList>
            <person name="Ghosh W."/>
            <person name="Rameez M.J."/>
            <person name="Roy C."/>
        </authorList>
    </citation>
    <scope>NUCLEOTIDE SEQUENCE [LARGE SCALE GENOMIC DNA]</scope>
    <source>
        <strain evidence="4 5">SST</strain>
    </source>
</reference>
<sequence length="336" mass="35558">MKAVVCHQPDLIEICERPAPKDLAPGWVSLNMAYAGLCGTDYHIYEGKHPFLEYPRVIGHELSGVVCDANSVPGFAAGDRVVVNPYLACGACVACTNGKPNCCERIQVLGVHRDGGLCEQLAVPAENLIPAGILSLRDAAMVEFLAIGAHAVRRSATVNGHALIVGAGPIGLGVAIFARIAGMSVTLADLSAERLAQAQVLLGGVSVLNLTGGDNRALVRQMREPGFDTVFDATGNAQSMTAGFHHVAHGGTYVLVSVVKDEISFSDPEFHKREMALIGSRNATSEDFAHVIASIAAGLVPMDLLATHETTMERVAIDLPLWARDKRGLVKALVRI</sequence>
<feature type="domain" description="Alcohol dehydrogenase-like N-terminal" evidence="3">
    <location>
        <begin position="25"/>
        <end position="130"/>
    </location>
</feature>
<dbReference type="CDD" id="cd08261">
    <property type="entry name" value="Zn_ADH7"/>
    <property type="match status" value="1"/>
</dbReference>
<dbReference type="PANTHER" id="PTHR43401:SF3">
    <property type="entry name" value="L-GALACTONATE-5-DEHYDROGENASE"/>
    <property type="match status" value="1"/>
</dbReference>
<dbReference type="AlphaFoldDB" id="A0A3D8PFR2"/>
<dbReference type="InterPro" id="IPR011032">
    <property type="entry name" value="GroES-like_sf"/>
</dbReference>
<dbReference type="InterPro" id="IPR050129">
    <property type="entry name" value="Zn_alcohol_dh"/>
</dbReference>
<dbReference type="EMBL" id="QFCQ01000015">
    <property type="protein sequence ID" value="RDW14059.1"/>
    <property type="molecule type" value="Genomic_DNA"/>
</dbReference>
<dbReference type="GO" id="GO:0016491">
    <property type="term" value="F:oxidoreductase activity"/>
    <property type="evidence" value="ECO:0007669"/>
    <property type="project" value="UniProtKB-KW"/>
</dbReference>
<dbReference type="InterPro" id="IPR013149">
    <property type="entry name" value="ADH-like_C"/>
</dbReference>
<dbReference type="Gene3D" id="3.40.50.720">
    <property type="entry name" value="NAD(P)-binding Rossmann-like Domain"/>
    <property type="match status" value="1"/>
</dbReference>
<evidence type="ECO:0000313" key="4">
    <source>
        <dbReference type="EMBL" id="RDW14059.1"/>
    </source>
</evidence>
<dbReference type="InterPro" id="IPR013154">
    <property type="entry name" value="ADH-like_N"/>
</dbReference>
<dbReference type="SUPFAM" id="SSF51735">
    <property type="entry name" value="NAD(P)-binding Rossmann-fold domains"/>
    <property type="match status" value="1"/>
</dbReference>
<dbReference type="SUPFAM" id="SSF50129">
    <property type="entry name" value="GroES-like"/>
    <property type="match status" value="1"/>
</dbReference>
<organism evidence="4 5">
    <name type="scientific">Paracoccus thiocyanatus</name>
    <dbReference type="NCBI Taxonomy" id="34006"/>
    <lineage>
        <taxon>Bacteria</taxon>
        <taxon>Pseudomonadati</taxon>
        <taxon>Pseudomonadota</taxon>
        <taxon>Alphaproteobacteria</taxon>
        <taxon>Rhodobacterales</taxon>
        <taxon>Paracoccaceae</taxon>
        <taxon>Paracoccus</taxon>
    </lineage>
</organism>
<keyword evidence="1" id="KW-0560">Oxidoreductase</keyword>
<dbReference type="InterPro" id="IPR036291">
    <property type="entry name" value="NAD(P)-bd_dom_sf"/>
</dbReference>
<dbReference type="Gene3D" id="3.90.180.10">
    <property type="entry name" value="Medium-chain alcohol dehydrogenases, catalytic domain"/>
    <property type="match status" value="1"/>
</dbReference>
<dbReference type="Pfam" id="PF08240">
    <property type="entry name" value="ADH_N"/>
    <property type="match status" value="1"/>
</dbReference>
<proteinExistence type="predicted"/>
<evidence type="ECO:0000259" key="3">
    <source>
        <dbReference type="Pfam" id="PF08240"/>
    </source>
</evidence>
<evidence type="ECO:0000313" key="5">
    <source>
        <dbReference type="Proteomes" id="UP000256679"/>
    </source>
</evidence>
<gene>
    <name evidence="4" type="ORF">DIE28_04750</name>
</gene>
<evidence type="ECO:0000256" key="1">
    <source>
        <dbReference type="ARBA" id="ARBA00023002"/>
    </source>
</evidence>
<dbReference type="Pfam" id="PF00107">
    <property type="entry name" value="ADH_zinc_N"/>
    <property type="match status" value="1"/>
</dbReference>
<name>A0A3D8PFR2_9RHOB</name>
<feature type="domain" description="Alcohol dehydrogenase-like C-terminal" evidence="2">
    <location>
        <begin position="169"/>
        <end position="295"/>
    </location>
</feature>
<keyword evidence="5" id="KW-1185">Reference proteome</keyword>
<accession>A0A3D8PFR2</accession>